<dbReference type="GO" id="GO:0003697">
    <property type="term" value="F:single-stranded DNA binding"/>
    <property type="evidence" value="ECO:0007669"/>
    <property type="project" value="UniProtKB-UniRule"/>
</dbReference>
<comment type="function">
    <text evidence="9 10">The RecF protein is involved in DNA metabolism; it is required for DNA replication and normal SOS inducibility. RecF binds preferentially to single-stranded, linear DNA. It also seems to bind ATP.</text>
</comment>
<keyword evidence="9 10" id="KW-0234">DNA repair</keyword>
<proteinExistence type="inferred from homology"/>
<dbReference type="GO" id="GO:0006302">
    <property type="term" value="P:double-strand break repair"/>
    <property type="evidence" value="ECO:0007669"/>
    <property type="project" value="TreeGrafter"/>
</dbReference>
<dbReference type="HAMAP" id="MF_00365">
    <property type="entry name" value="RecF"/>
    <property type="match status" value="1"/>
</dbReference>
<evidence type="ECO:0000313" key="12">
    <source>
        <dbReference type="EMBL" id="SDK23357.1"/>
    </source>
</evidence>
<keyword evidence="8 9" id="KW-0238">DNA-binding</keyword>
<dbReference type="Gene3D" id="3.40.50.300">
    <property type="entry name" value="P-loop containing nucleotide triphosphate hydrolases"/>
    <property type="match status" value="1"/>
</dbReference>
<keyword evidence="5 9" id="KW-0235">DNA replication</keyword>
<dbReference type="GO" id="GO:0005524">
    <property type="term" value="F:ATP binding"/>
    <property type="evidence" value="ECO:0007669"/>
    <property type="project" value="UniProtKB-UniRule"/>
</dbReference>
<gene>
    <name evidence="9" type="primary">recF</name>
    <name evidence="12" type="ORF">SAMN04488540_12227</name>
</gene>
<keyword evidence="6 9" id="KW-0547">Nucleotide-binding</keyword>
<dbReference type="PROSITE" id="PS00618">
    <property type="entry name" value="RECF_2"/>
    <property type="match status" value="1"/>
</dbReference>
<dbReference type="PROSITE" id="PS00617">
    <property type="entry name" value="RECF_1"/>
    <property type="match status" value="1"/>
</dbReference>
<evidence type="ECO:0000256" key="4">
    <source>
        <dbReference type="ARBA" id="ARBA00022490"/>
    </source>
</evidence>
<dbReference type="GO" id="GO:0005737">
    <property type="term" value="C:cytoplasm"/>
    <property type="evidence" value="ECO:0007669"/>
    <property type="project" value="UniProtKB-SubCell"/>
</dbReference>
<dbReference type="NCBIfam" id="TIGR00611">
    <property type="entry name" value="recf"/>
    <property type="match status" value="1"/>
</dbReference>
<comment type="subcellular location">
    <subcellularLocation>
        <location evidence="1 9 10">Cytoplasm</location>
    </subcellularLocation>
</comment>
<protein>
    <recommendedName>
        <fullName evidence="3 9">DNA replication and repair protein RecF</fullName>
    </recommendedName>
</protein>
<evidence type="ECO:0000256" key="7">
    <source>
        <dbReference type="ARBA" id="ARBA00022840"/>
    </source>
</evidence>
<dbReference type="GO" id="GO:0006260">
    <property type="term" value="P:DNA replication"/>
    <property type="evidence" value="ECO:0007669"/>
    <property type="project" value="UniProtKB-UniRule"/>
</dbReference>
<name>A0A1G9A7S2_9GAMM</name>
<dbReference type="EMBL" id="FNEM01000022">
    <property type="protein sequence ID" value="SDK23357.1"/>
    <property type="molecule type" value="Genomic_DNA"/>
</dbReference>
<evidence type="ECO:0000259" key="11">
    <source>
        <dbReference type="Pfam" id="PF02463"/>
    </source>
</evidence>
<dbReference type="PANTHER" id="PTHR32182:SF0">
    <property type="entry name" value="DNA REPLICATION AND REPAIR PROTEIN RECF"/>
    <property type="match status" value="1"/>
</dbReference>
<dbReference type="PANTHER" id="PTHR32182">
    <property type="entry name" value="DNA REPLICATION AND REPAIR PROTEIN RECF"/>
    <property type="match status" value="1"/>
</dbReference>
<evidence type="ECO:0000256" key="5">
    <source>
        <dbReference type="ARBA" id="ARBA00022705"/>
    </source>
</evidence>
<keyword evidence="13" id="KW-1185">Reference proteome</keyword>
<keyword evidence="9 10" id="KW-0742">SOS response</keyword>
<keyword evidence="9 10" id="KW-0227">DNA damage</keyword>
<dbReference type="SUPFAM" id="SSF52540">
    <property type="entry name" value="P-loop containing nucleoside triphosphate hydrolases"/>
    <property type="match status" value="1"/>
</dbReference>
<dbReference type="InterPro" id="IPR027417">
    <property type="entry name" value="P-loop_NTPase"/>
</dbReference>
<organism evidence="12 13">
    <name type="scientific">Ferrimonas sediminum</name>
    <dbReference type="NCBI Taxonomy" id="718193"/>
    <lineage>
        <taxon>Bacteria</taxon>
        <taxon>Pseudomonadati</taxon>
        <taxon>Pseudomonadota</taxon>
        <taxon>Gammaproteobacteria</taxon>
        <taxon>Alteromonadales</taxon>
        <taxon>Ferrimonadaceae</taxon>
        <taxon>Ferrimonas</taxon>
    </lineage>
</organism>
<dbReference type="Gene3D" id="1.20.1050.90">
    <property type="entry name" value="RecF/RecN/SMC, N-terminal domain"/>
    <property type="match status" value="1"/>
</dbReference>
<evidence type="ECO:0000256" key="3">
    <source>
        <dbReference type="ARBA" id="ARBA00020170"/>
    </source>
</evidence>
<dbReference type="InterPro" id="IPR018078">
    <property type="entry name" value="DNA-binding_RecF_CS"/>
</dbReference>
<evidence type="ECO:0000256" key="8">
    <source>
        <dbReference type="ARBA" id="ARBA00023125"/>
    </source>
</evidence>
<evidence type="ECO:0000313" key="13">
    <source>
        <dbReference type="Proteomes" id="UP000199527"/>
    </source>
</evidence>
<dbReference type="RefSeq" id="WP_090368008.1">
    <property type="nucleotide sequence ID" value="NZ_FNEM01000022.1"/>
</dbReference>
<reference evidence="13" key="1">
    <citation type="submission" date="2016-10" db="EMBL/GenBank/DDBJ databases">
        <authorList>
            <person name="Varghese N."/>
            <person name="Submissions S."/>
        </authorList>
    </citation>
    <scope>NUCLEOTIDE SEQUENCE [LARGE SCALE GENOMIC DNA]</scope>
    <source>
        <strain evidence="13">DSM 23317</strain>
    </source>
</reference>
<evidence type="ECO:0000256" key="1">
    <source>
        <dbReference type="ARBA" id="ARBA00004496"/>
    </source>
</evidence>
<dbReference type="Pfam" id="PF02463">
    <property type="entry name" value="SMC_N"/>
    <property type="match status" value="1"/>
</dbReference>
<dbReference type="InterPro" id="IPR042174">
    <property type="entry name" value="RecF_2"/>
</dbReference>
<evidence type="ECO:0000256" key="10">
    <source>
        <dbReference type="RuleBase" id="RU000578"/>
    </source>
</evidence>
<dbReference type="InterPro" id="IPR001238">
    <property type="entry name" value="DNA-binding_RecF"/>
</dbReference>
<feature type="domain" description="RecF/RecN/SMC N-terminal" evidence="11">
    <location>
        <begin position="3"/>
        <end position="347"/>
    </location>
</feature>
<dbReference type="GO" id="GO:0009432">
    <property type="term" value="P:SOS response"/>
    <property type="evidence" value="ECO:0007669"/>
    <property type="project" value="UniProtKB-UniRule"/>
</dbReference>
<dbReference type="Proteomes" id="UP000199527">
    <property type="component" value="Unassembled WGS sequence"/>
</dbReference>
<comment type="similarity">
    <text evidence="2 9 10">Belongs to the RecF family.</text>
</comment>
<dbReference type="InterPro" id="IPR003395">
    <property type="entry name" value="RecF/RecN/SMC_N"/>
</dbReference>
<dbReference type="GO" id="GO:0000731">
    <property type="term" value="P:DNA synthesis involved in DNA repair"/>
    <property type="evidence" value="ECO:0007669"/>
    <property type="project" value="TreeGrafter"/>
</dbReference>
<accession>A0A1G9A7S2</accession>
<sequence>MAIQQLSLTHFRNIKAADIRPAGGLNLIHGANGSGKTSVLEAIWFLSLGRSFRSHQSQRVIQYEQEAFTLFARMGDEERLGFRRNRQGEVEARINGERPEKLAQLAKLLPLQLITPESFALLLDGPKARREYIDWGAFHSDPQFHLIWARCRRLLKQRNQLLRSQADDRQIAIWDKQLAHYSNELTLRRRAWVDSLNGVLKGIIGTFLPNVPVRVSFSQGWDSKTPIEQILESQLHRDKQLGYTVSGPHKADLRLRVNNIPVQDVLSRGQLKLLVCALKIAQGVLLSEQHQKQCIYLVDDLASELDSEKRTQLLSQLEQTGSQVFVTAIDPEQLAMMSWQRVFHVEHGQVTTKDS</sequence>
<keyword evidence="7 9" id="KW-0067">ATP-binding</keyword>
<feature type="binding site" evidence="9">
    <location>
        <begin position="30"/>
        <end position="37"/>
    </location>
    <ligand>
        <name>ATP</name>
        <dbReference type="ChEBI" id="CHEBI:30616"/>
    </ligand>
</feature>
<evidence type="ECO:0000256" key="6">
    <source>
        <dbReference type="ARBA" id="ARBA00022741"/>
    </source>
</evidence>
<keyword evidence="4 9" id="KW-0963">Cytoplasm</keyword>
<dbReference type="OrthoDB" id="9803889at2"/>
<evidence type="ECO:0000256" key="2">
    <source>
        <dbReference type="ARBA" id="ARBA00008016"/>
    </source>
</evidence>
<dbReference type="AlphaFoldDB" id="A0A1G9A7S2"/>
<evidence type="ECO:0000256" key="9">
    <source>
        <dbReference type="HAMAP-Rule" id="MF_00365"/>
    </source>
</evidence>